<feature type="domain" description="AFP-like" evidence="1">
    <location>
        <begin position="279"/>
        <end position="331"/>
    </location>
</feature>
<evidence type="ECO:0000313" key="2">
    <source>
        <dbReference type="EMBL" id="SPT69506.1"/>
    </source>
</evidence>
<dbReference type="InterPro" id="IPR013132">
    <property type="entry name" value="PseI/NeuA/B-like_N"/>
</dbReference>
<dbReference type="Proteomes" id="UP000250086">
    <property type="component" value="Unassembled WGS sequence"/>
</dbReference>
<dbReference type="NCBIfam" id="TIGR03569">
    <property type="entry name" value="NeuB_NnaB"/>
    <property type="match status" value="1"/>
</dbReference>
<dbReference type="RefSeq" id="WP_113743670.1">
    <property type="nucleotide sequence ID" value="NZ_UAPU01000007.1"/>
</dbReference>
<protein>
    <submittedName>
        <fullName evidence="2">Spore coat polysaccharide biosynthesis protein spsE</fullName>
    </submittedName>
</protein>
<dbReference type="AlphaFoldDB" id="A0A2X0V8P5"/>
<accession>A0A2X0V8P5</accession>
<dbReference type="InterPro" id="IPR036732">
    <property type="entry name" value="AFP_Neu5c_C_sf"/>
</dbReference>
<dbReference type="OrthoDB" id="9781701at2"/>
<keyword evidence="3" id="KW-1185">Reference proteome</keyword>
<dbReference type="SUPFAM" id="SSF51269">
    <property type="entry name" value="AFP III-like domain"/>
    <property type="match status" value="1"/>
</dbReference>
<proteinExistence type="predicted"/>
<dbReference type="InterPro" id="IPR013785">
    <property type="entry name" value="Aldolase_TIM"/>
</dbReference>
<dbReference type="Pfam" id="PF08666">
    <property type="entry name" value="SAF"/>
    <property type="match status" value="1"/>
</dbReference>
<dbReference type="InterPro" id="IPR006190">
    <property type="entry name" value="SAF_AFP_Neu5Ac"/>
</dbReference>
<dbReference type="GO" id="GO:0047444">
    <property type="term" value="F:N-acylneuraminate-9-phosphate synthase activity"/>
    <property type="evidence" value="ECO:0007669"/>
    <property type="project" value="TreeGrafter"/>
</dbReference>
<dbReference type="Pfam" id="PF03102">
    <property type="entry name" value="NeuB"/>
    <property type="match status" value="1"/>
</dbReference>
<reference evidence="2 3" key="1">
    <citation type="submission" date="2018-06" db="EMBL/GenBank/DDBJ databases">
        <authorList>
            <consortium name="Pathogen Informatics"/>
            <person name="Doyle S."/>
        </authorList>
    </citation>
    <scope>NUCLEOTIDE SEQUENCE [LARGE SCALE GENOMIC DNA]</scope>
    <source>
        <strain evidence="2 3">NCTC13093</strain>
    </source>
</reference>
<organism evidence="2 3">
    <name type="scientific">Anaerobiospirillum thomasii</name>
    <dbReference type="NCBI Taxonomy" id="179995"/>
    <lineage>
        <taxon>Bacteria</taxon>
        <taxon>Pseudomonadati</taxon>
        <taxon>Pseudomonadota</taxon>
        <taxon>Gammaproteobacteria</taxon>
        <taxon>Aeromonadales</taxon>
        <taxon>Succinivibrionaceae</taxon>
        <taxon>Anaerobiospirillum</taxon>
    </lineage>
</organism>
<dbReference type="EMBL" id="UAPV01000001">
    <property type="protein sequence ID" value="SPT69506.1"/>
    <property type="molecule type" value="Genomic_DNA"/>
</dbReference>
<sequence>MSDNSVMIIAEAGVNHNGSVDLALKMIDKAYEAGADYIKFQTFKASSLVSCHAKKARYQVANTKSDGTQLSMLEKLELSFDDFIRLKEHCEKVGIGFMSTPFDLESALFLNDIGLEIFKVGSGDINNKILLDKIASFKKEVILSTGMSDLYDIDKAMSVLEGCKVSLLHCTTEYPCPYESVNMQAMQTLKDRYDVTVGYSDHTRGLEIAFMAVAMGARIIEKHFTLDRNMEGPDQISSLQPDELKAMVLGIRHIQMAFGDGKKHIQQSEIENIKVARKSLVASRDIKKGELLSMNNICAKRPGSGISPMDIDKVLFSAAIRDFSKDDLIEI</sequence>
<dbReference type="InterPro" id="IPR051690">
    <property type="entry name" value="PseI-like"/>
</dbReference>
<dbReference type="InterPro" id="IPR013974">
    <property type="entry name" value="SAF"/>
</dbReference>
<dbReference type="InterPro" id="IPR057736">
    <property type="entry name" value="SAF_PseI/NeuA/NeuB"/>
</dbReference>
<dbReference type="PANTHER" id="PTHR42966:SF1">
    <property type="entry name" value="SIALIC ACID SYNTHASE"/>
    <property type="match status" value="1"/>
</dbReference>
<dbReference type="Gene3D" id="3.20.20.70">
    <property type="entry name" value="Aldolase class I"/>
    <property type="match status" value="1"/>
</dbReference>
<dbReference type="GO" id="GO:0016051">
    <property type="term" value="P:carbohydrate biosynthetic process"/>
    <property type="evidence" value="ECO:0007669"/>
    <property type="project" value="InterPro"/>
</dbReference>
<dbReference type="InterPro" id="IPR020007">
    <property type="entry name" value="NeuB/NeuA"/>
</dbReference>
<name>A0A2X0V8P5_9GAMM</name>
<gene>
    <name evidence="2" type="primary">spsE_1</name>
    <name evidence="2" type="ORF">NCTC13093_00883</name>
</gene>
<dbReference type="CDD" id="cd11615">
    <property type="entry name" value="SAF_NeuB_like"/>
    <property type="match status" value="1"/>
</dbReference>
<evidence type="ECO:0000259" key="1">
    <source>
        <dbReference type="PROSITE" id="PS50844"/>
    </source>
</evidence>
<dbReference type="SUPFAM" id="SSF51569">
    <property type="entry name" value="Aldolase"/>
    <property type="match status" value="1"/>
</dbReference>
<dbReference type="Gene3D" id="3.90.1210.10">
    <property type="entry name" value="Antifreeze-like/N-acetylneuraminic acid synthase C-terminal domain"/>
    <property type="match status" value="1"/>
</dbReference>
<dbReference type="PROSITE" id="PS50844">
    <property type="entry name" value="AFP_LIKE"/>
    <property type="match status" value="1"/>
</dbReference>
<evidence type="ECO:0000313" key="3">
    <source>
        <dbReference type="Proteomes" id="UP000250086"/>
    </source>
</evidence>
<dbReference type="PANTHER" id="PTHR42966">
    <property type="entry name" value="N-ACETYLNEURAMINATE SYNTHASE"/>
    <property type="match status" value="1"/>
</dbReference>